<dbReference type="GO" id="GO:0005524">
    <property type="term" value="F:ATP binding"/>
    <property type="evidence" value="ECO:0007669"/>
    <property type="project" value="UniProtKB-KW"/>
</dbReference>
<evidence type="ECO:0000256" key="4">
    <source>
        <dbReference type="ARBA" id="ARBA00022741"/>
    </source>
</evidence>
<evidence type="ECO:0000256" key="14">
    <source>
        <dbReference type="SAM" id="MobiDB-lite"/>
    </source>
</evidence>
<feature type="region of interest" description="Disordered" evidence="14">
    <location>
        <begin position="352"/>
        <end position="388"/>
    </location>
</feature>
<dbReference type="STRING" id="1408157.A0A1J7IC64"/>
<keyword evidence="5" id="KW-0999">Mitochondrion inner membrane</keyword>
<dbReference type="InterPro" id="IPR003960">
    <property type="entry name" value="ATPase_AAA_CS"/>
</dbReference>
<keyword evidence="3" id="KW-0812">Transmembrane</keyword>
<keyword evidence="10" id="KW-0472">Membrane</keyword>
<comment type="subcellular location">
    <subcellularLocation>
        <location evidence="1">Mitochondrion inner membrane</location>
        <topology evidence="1">Single-pass membrane protein</topology>
    </subcellularLocation>
</comment>
<feature type="region of interest" description="Disordered" evidence="14">
    <location>
        <begin position="558"/>
        <end position="579"/>
    </location>
</feature>
<dbReference type="Pfam" id="PF25426">
    <property type="entry name" value="AAA_lid_BCS1"/>
    <property type="match status" value="1"/>
</dbReference>
<evidence type="ECO:0000256" key="13">
    <source>
        <dbReference type="SAM" id="Coils"/>
    </source>
</evidence>
<proteinExistence type="inferred from homology"/>
<dbReference type="Pfam" id="PF00004">
    <property type="entry name" value="AAA"/>
    <property type="match status" value="2"/>
</dbReference>
<evidence type="ECO:0000256" key="5">
    <source>
        <dbReference type="ARBA" id="ARBA00022792"/>
    </source>
</evidence>
<dbReference type="SUPFAM" id="SSF52540">
    <property type="entry name" value="P-loop containing nucleoside triphosphate hydrolases"/>
    <property type="match status" value="1"/>
</dbReference>
<dbReference type="InterPro" id="IPR003959">
    <property type="entry name" value="ATPase_AAA_core"/>
</dbReference>
<dbReference type="InterPro" id="IPR050747">
    <property type="entry name" value="Mitochondrial_chaperone_BCS1"/>
</dbReference>
<dbReference type="SMART" id="SM00382">
    <property type="entry name" value="AAA"/>
    <property type="match status" value="1"/>
</dbReference>
<keyword evidence="6" id="KW-0378">Hydrolase</keyword>
<evidence type="ECO:0000313" key="18">
    <source>
        <dbReference type="Proteomes" id="UP000182658"/>
    </source>
</evidence>
<dbReference type="AlphaFoldDB" id="A0A1J7IC64"/>
<dbReference type="PANTHER" id="PTHR23070">
    <property type="entry name" value="BCS1 AAA-TYPE ATPASE"/>
    <property type="match status" value="1"/>
</dbReference>
<comment type="catalytic activity">
    <reaction evidence="11">
        <text>ATP + H2O = ADP + phosphate + H(+)</text>
        <dbReference type="Rhea" id="RHEA:13065"/>
        <dbReference type="ChEBI" id="CHEBI:15377"/>
        <dbReference type="ChEBI" id="CHEBI:15378"/>
        <dbReference type="ChEBI" id="CHEBI:30616"/>
        <dbReference type="ChEBI" id="CHEBI:43474"/>
        <dbReference type="ChEBI" id="CHEBI:456216"/>
    </reaction>
    <physiologicalReaction direction="left-to-right" evidence="11">
        <dbReference type="Rhea" id="RHEA:13066"/>
    </physiologicalReaction>
</comment>
<dbReference type="InParanoid" id="A0A1J7IC64"/>
<evidence type="ECO:0000256" key="3">
    <source>
        <dbReference type="ARBA" id="ARBA00022692"/>
    </source>
</evidence>
<evidence type="ECO:0000256" key="6">
    <source>
        <dbReference type="ARBA" id="ARBA00022801"/>
    </source>
</evidence>
<dbReference type="Pfam" id="PF08740">
    <property type="entry name" value="BCS1_N"/>
    <property type="match status" value="1"/>
</dbReference>
<organism evidence="17 18">
    <name type="scientific">Coniochaeta ligniaria NRRL 30616</name>
    <dbReference type="NCBI Taxonomy" id="1408157"/>
    <lineage>
        <taxon>Eukaryota</taxon>
        <taxon>Fungi</taxon>
        <taxon>Dikarya</taxon>
        <taxon>Ascomycota</taxon>
        <taxon>Pezizomycotina</taxon>
        <taxon>Sordariomycetes</taxon>
        <taxon>Sordariomycetidae</taxon>
        <taxon>Coniochaetales</taxon>
        <taxon>Coniochaetaceae</taxon>
        <taxon>Coniochaeta</taxon>
    </lineage>
</organism>
<evidence type="ECO:0008006" key="19">
    <source>
        <dbReference type="Google" id="ProtNLM"/>
    </source>
</evidence>
<dbReference type="PROSITE" id="PS00674">
    <property type="entry name" value="AAA"/>
    <property type="match status" value="1"/>
</dbReference>
<keyword evidence="4 12" id="KW-0547">Nucleotide-binding</keyword>
<evidence type="ECO:0000259" key="15">
    <source>
        <dbReference type="SMART" id="SM00382"/>
    </source>
</evidence>
<evidence type="ECO:0000259" key="16">
    <source>
        <dbReference type="SMART" id="SM01024"/>
    </source>
</evidence>
<evidence type="ECO:0000256" key="12">
    <source>
        <dbReference type="RuleBase" id="RU003651"/>
    </source>
</evidence>
<sequence length="579" mass="65084">MAEAITSSLGAAIPSATAGAAIPVPQTALLDMVVPGFSVFSDAVQRYLHVDLNLYIPMIMVASGVVFCWRWISEIFWSTVRSYCMSSVDIRTDDELYNYVMAWVAAQTFSKDSRRSIANTNVNSRSWYLFRWDRDDDDLDGTGRKKKELAYTPTFGSHYFWYRGRLLIFRRNQNREQATFLAVSEREEVSLSCYGRNPWILKELLLEAREVYMKKDESKTLIYRGTTKGGSSEPTWQRCMARTSRPFSTVILNEKVKKDLIDDVTDYLNPATRRWYSNRGIPYRRGYLLYGPPGTGKSSLSLALAGFFKMRIYIVSLSSVTANEENLSSLFAELPRRCVVLLEDIDTAGLTHTREGTAATDDDSAEDQTSKKKKTRTATGTNANNTPPGRLSLSGLLNILDGVASQEGRVLIMTTNHIEKLDKALIRPGRVDMTVKFDRSDREMTAAIFRAIYAPLEGDDVASHSELAVKVKESRPLISFKSSATAAAELVEKEKKAAEERKKEEDGVREKKENLAKVVRLAEEFADRIPAHEFSPAEIQGYLLKNKRDPGAAVGGAEAWVVETRREREEEGQEEGEEG</sequence>
<keyword evidence="18" id="KW-1185">Reference proteome</keyword>
<dbReference type="EMBL" id="KV875102">
    <property type="protein sequence ID" value="OIW25295.1"/>
    <property type="molecule type" value="Genomic_DNA"/>
</dbReference>
<keyword evidence="9" id="KW-0496">Mitochondrion</keyword>
<feature type="coiled-coil region" evidence="13">
    <location>
        <begin position="481"/>
        <end position="508"/>
    </location>
</feature>
<dbReference type="SMART" id="SM01024">
    <property type="entry name" value="BCS1_N"/>
    <property type="match status" value="1"/>
</dbReference>
<dbReference type="InterPro" id="IPR003593">
    <property type="entry name" value="AAA+_ATPase"/>
</dbReference>
<feature type="compositionally biased region" description="Low complexity" evidence="14">
    <location>
        <begin position="377"/>
        <end position="388"/>
    </location>
</feature>
<evidence type="ECO:0000256" key="9">
    <source>
        <dbReference type="ARBA" id="ARBA00023128"/>
    </source>
</evidence>
<dbReference type="InterPro" id="IPR057495">
    <property type="entry name" value="AAA_lid_BCS1"/>
</dbReference>
<comment type="similarity">
    <text evidence="2">Belongs to the AAA ATPase family. BCS1 subfamily.</text>
</comment>
<evidence type="ECO:0000256" key="2">
    <source>
        <dbReference type="ARBA" id="ARBA00007448"/>
    </source>
</evidence>
<reference evidence="17 18" key="1">
    <citation type="submission" date="2016-10" db="EMBL/GenBank/DDBJ databases">
        <title>Draft genome sequence of Coniochaeta ligniaria NRRL30616, a lignocellulolytic fungus for bioabatement of inhibitors in plant biomass hydrolysates.</title>
        <authorList>
            <consortium name="DOE Joint Genome Institute"/>
            <person name="Jimenez D.J."/>
            <person name="Hector R.E."/>
            <person name="Riley R."/>
            <person name="Sun H."/>
            <person name="Grigoriev I.V."/>
            <person name="Van Elsas J.D."/>
            <person name="Nichols N.N."/>
        </authorList>
    </citation>
    <scope>NUCLEOTIDE SEQUENCE [LARGE SCALE GENOMIC DNA]</scope>
    <source>
        <strain evidence="17 18">NRRL 30616</strain>
    </source>
</reference>
<evidence type="ECO:0000256" key="10">
    <source>
        <dbReference type="ARBA" id="ARBA00023136"/>
    </source>
</evidence>
<evidence type="ECO:0000256" key="11">
    <source>
        <dbReference type="ARBA" id="ARBA00048778"/>
    </source>
</evidence>
<feature type="domain" description="AAA+ ATPase" evidence="15">
    <location>
        <begin position="283"/>
        <end position="441"/>
    </location>
</feature>
<gene>
    <name evidence="17" type="ORF">CONLIGDRAFT_88415</name>
</gene>
<feature type="compositionally biased region" description="Acidic residues" evidence="14">
    <location>
        <begin position="570"/>
        <end position="579"/>
    </location>
</feature>
<keyword evidence="13" id="KW-0175">Coiled coil</keyword>
<dbReference type="GO" id="GO:0016887">
    <property type="term" value="F:ATP hydrolysis activity"/>
    <property type="evidence" value="ECO:0007669"/>
    <property type="project" value="InterPro"/>
</dbReference>
<dbReference type="InterPro" id="IPR014851">
    <property type="entry name" value="BCS1_N"/>
</dbReference>
<keyword evidence="7 12" id="KW-0067">ATP-binding</keyword>
<evidence type="ECO:0000256" key="7">
    <source>
        <dbReference type="ARBA" id="ARBA00022840"/>
    </source>
</evidence>
<protein>
    <recommendedName>
        <fullName evidence="19">P-loop containing nucleoside triphosphate hydrolase protein</fullName>
    </recommendedName>
</protein>
<keyword evidence="8" id="KW-1133">Transmembrane helix</keyword>
<feature type="domain" description="BCS1 N-terminal" evidence="16">
    <location>
        <begin position="60"/>
        <end position="250"/>
    </location>
</feature>
<dbReference type="OrthoDB" id="10251412at2759"/>
<dbReference type="Proteomes" id="UP000182658">
    <property type="component" value="Unassembled WGS sequence"/>
</dbReference>
<accession>A0A1J7IC64</accession>
<evidence type="ECO:0000313" key="17">
    <source>
        <dbReference type="EMBL" id="OIW25295.1"/>
    </source>
</evidence>
<evidence type="ECO:0000256" key="1">
    <source>
        <dbReference type="ARBA" id="ARBA00004434"/>
    </source>
</evidence>
<name>A0A1J7IC64_9PEZI</name>
<dbReference type="InterPro" id="IPR027417">
    <property type="entry name" value="P-loop_NTPase"/>
</dbReference>
<evidence type="ECO:0000256" key="8">
    <source>
        <dbReference type="ARBA" id="ARBA00022989"/>
    </source>
</evidence>
<dbReference type="GO" id="GO:0005743">
    <property type="term" value="C:mitochondrial inner membrane"/>
    <property type="evidence" value="ECO:0007669"/>
    <property type="project" value="UniProtKB-SubCell"/>
</dbReference>
<dbReference type="Gene3D" id="3.40.50.300">
    <property type="entry name" value="P-loop containing nucleotide triphosphate hydrolases"/>
    <property type="match status" value="1"/>
</dbReference>